<evidence type="ECO:0000313" key="2">
    <source>
        <dbReference type="Proteomes" id="UP000826725"/>
    </source>
</evidence>
<dbReference type="EMBL" id="AP024086">
    <property type="protein sequence ID" value="BCL60425.1"/>
    <property type="molecule type" value="Genomic_DNA"/>
</dbReference>
<keyword evidence="2" id="KW-1185">Reference proteome</keyword>
<dbReference type="Proteomes" id="UP000826725">
    <property type="component" value="Chromosome"/>
</dbReference>
<accession>A0A8D5JNR2</accession>
<dbReference type="KEGG" id="dbk:DGMP_11180"/>
<gene>
    <name evidence="1" type="ORF">DGMP_11180</name>
</gene>
<evidence type="ECO:0008006" key="3">
    <source>
        <dbReference type="Google" id="ProtNLM"/>
    </source>
</evidence>
<evidence type="ECO:0000313" key="1">
    <source>
        <dbReference type="EMBL" id="BCL60425.1"/>
    </source>
</evidence>
<name>A0A8D5JNR2_9BACT</name>
<reference evidence="1" key="1">
    <citation type="submission" date="2020-09" db="EMBL/GenBank/DDBJ databases">
        <title>Desulfogranum mesoprofundum gen. nov., sp. nov., a novel mesophilic, sulfate-reducing chemolithoautotroph isolated from a deep-sea hydrothermal vent chimney in the Suiyo Seamount.</title>
        <authorList>
            <person name="Hashimoto Y."/>
            <person name="Nakagawa S."/>
        </authorList>
    </citation>
    <scope>NUCLEOTIDE SEQUENCE</scope>
    <source>
        <strain evidence="1">KT2</strain>
    </source>
</reference>
<protein>
    <recommendedName>
        <fullName evidence="3">ParB/Sulfiredoxin domain-containing protein</fullName>
    </recommendedName>
</protein>
<proteinExistence type="predicted"/>
<dbReference type="RefSeq" id="WP_228856549.1">
    <property type="nucleotide sequence ID" value="NZ_AP024086.1"/>
</dbReference>
<organism evidence="1 2">
    <name type="scientific">Desulfomarina profundi</name>
    <dbReference type="NCBI Taxonomy" id="2772557"/>
    <lineage>
        <taxon>Bacteria</taxon>
        <taxon>Pseudomonadati</taxon>
        <taxon>Thermodesulfobacteriota</taxon>
        <taxon>Desulfobulbia</taxon>
        <taxon>Desulfobulbales</taxon>
        <taxon>Desulfobulbaceae</taxon>
        <taxon>Desulfomarina</taxon>
    </lineage>
</organism>
<sequence>MSIPELPVFSYHHVPFSSISTSKKWNLHPWKKQSYSDELKNSVLQTGVLHPPILQQTGNNIFDTVTGNARIAVTREFLGKETIACFILPDNLPIQSILKIILTEQTCSGQLSIAEKARFLEIAADNIPDREIVSHFFPMLALPRYFNSISKILDILSLGREILTEIDKGNLQEKIVMELLNIRKKTDRQTLVSLFRMLGVGAGKQKKIIIALRDLSRRHRLSISDYLKNDKITAILEHEEMNPPQKAHHLGLLLKKQLTPASTKAEDEFKAFTTSLDLPKNFRLNHSPAFEKDSLTLTLLFQDKAECTKLIPEIKTVFSQKAQSD</sequence>
<dbReference type="AlphaFoldDB" id="A0A8D5JNR2"/>